<feature type="region of interest" description="Disordered" evidence="1">
    <location>
        <begin position="1"/>
        <end position="40"/>
    </location>
</feature>
<keyword evidence="3" id="KW-1185">Reference proteome</keyword>
<dbReference type="EMBL" id="ANMO01000103">
    <property type="protein sequence ID" value="EMB17145.1"/>
    <property type="molecule type" value="Genomic_DNA"/>
</dbReference>
<reference evidence="2" key="1">
    <citation type="submission" date="2012-11" db="EMBL/GenBank/DDBJ databases">
        <title>Permanent draft genomes of Rhodopirellula europaea strain SH398 and 6C.</title>
        <authorList>
            <person name="Richter M."/>
            <person name="Richter-Heitmann T."/>
            <person name="Frank C."/>
            <person name="Harder J."/>
            <person name="Glockner F.O."/>
        </authorList>
    </citation>
    <scope>NUCLEOTIDE SEQUENCE</scope>
    <source>
        <strain evidence="2">6C</strain>
    </source>
</reference>
<accession>M2AJ27</accession>
<dbReference type="AlphaFoldDB" id="M2AJ27"/>
<name>M2AJ27_9BACT</name>
<dbReference type="PATRIC" id="fig|1263867.3.peg.2237"/>
<feature type="compositionally biased region" description="Basic and acidic residues" evidence="1">
    <location>
        <begin position="1"/>
        <end position="29"/>
    </location>
</feature>
<protein>
    <submittedName>
        <fullName evidence="2">Uncharacterized protein</fullName>
    </submittedName>
</protein>
<evidence type="ECO:0000256" key="1">
    <source>
        <dbReference type="SAM" id="MobiDB-lite"/>
    </source>
</evidence>
<evidence type="ECO:0000313" key="3">
    <source>
        <dbReference type="Proteomes" id="UP000011529"/>
    </source>
</evidence>
<reference evidence="2" key="2">
    <citation type="journal article" date="2013" name="Mar. Genomics">
        <title>Expression of sulfatases in Rhodopirellula baltica and the diversity of sulfatases in the genus Rhodopirellula.</title>
        <authorList>
            <person name="Wegner C.E."/>
            <person name="Richter-Heitmann T."/>
            <person name="Klindworth A."/>
            <person name="Klockow C."/>
            <person name="Richter M."/>
            <person name="Achstetter T."/>
            <person name="Glockner F.O."/>
            <person name="Harder J."/>
        </authorList>
    </citation>
    <scope>NUCLEOTIDE SEQUENCE [LARGE SCALE GENOMIC DNA]</scope>
    <source>
        <strain evidence="2">6C</strain>
    </source>
</reference>
<sequence length="40" mass="4681">MFHRSDWDMADGRLEGHENGPLTEGERPIKNMSCEVWFSD</sequence>
<proteinExistence type="predicted"/>
<gene>
    <name evidence="2" type="ORF">RE6C_02106</name>
</gene>
<organism evidence="2 3">
    <name type="scientific">Rhodopirellula europaea 6C</name>
    <dbReference type="NCBI Taxonomy" id="1263867"/>
    <lineage>
        <taxon>Bacteria</taxon>
        <taxon>Pseudomonadati</taxon>
        <taxon>Planctomycetota</taxon>
        <taxon>Planctomycetia</taxon>
        <taxon>Pirellulales</taxon>
        <taxon>Pirellulaceae</taxon>
        <taxon>Rhodopirellula</taxon>
    </lineage>
</organism>
<evidence type="ECO:0000313" key="2">
    <source>
        <dbReference type="EMBL" id="EMB17145.1"/>
    </source>
</evidence>
<comment type="caution">
    <text evidence="2">The sequence shown here is derived from an EMBL/GenBank/DDBJ whole genome shotgun (WGS) entry which is preliminary data.</text>
</comment>
<dbReference type="Proteomes" id="UP000011529">
    <property type="component" value="Unassembled WGS sequence"/>
</dbReference>